<dbReference type="GO" id="GO:0022857">
    <property type="term" value="F:transmembrane transporter activity"/>
    <property type="evidence" value="ECO:0007669"/>
    <property type="project" value="InterPro"/>
</dbReference>
<evidence type="ECO:0000256" key="2">
    <source>
        <dbReference type="ARBA" id="ARBA00022448"/>
    </source>
</evidence>
<dbReference type="InterPro" id="IPR050367">
    <property type="entry name" value="APC_superfamily"/>
</dbReference>
<protein>
    <submittedName>
        <fullName evidence="8">Amino acid antiporter</fullName>
    </submittedName>
</protein>
<evidence type="ECO:0000256" key="3">
    <source>
        <dbReference type="ARBA" id="ARBA00022475"/>
    </source>
</evidence>
<feature type="transmembrane region" description="Helical" evidence="7">
    <location>
        <begin position="36"/>
        <end position="56"/>
    </location>
</feature>
<name>A0A378JL70_9GAMM</name>
<evidence type="ECO:0000256" key="1">
    <source>
        <dbReference type="ARBA" id="ARBA00004651"/>
    </source>
</evidence>
<keyword evidence="3" id="KW-1003">Cell membrane</keyword>
<sequence>MLKKLSSLQLTLIIVCSVDSIRNLPAAATMGRDLFFYFLLAFLFFLLPCAVITSWFTQQSDEGIYGWVKLSLGKGFGFVAIWLQFMQNLFIFPTFLAFIAGLFLYCFDGSLAQNNHLIFLITNSLIWGLTWINRRGFSLSSFLTICCSFVGLIIPFILILAIGIEWLIINPHTLTTLTSNTENSWAALTAIILSFCGIEIAAIHAKESKANALPRAIGFSTFIIFFTMLFGALTLALIIPSQQLSFITGIPDLFQIFFSQIKLDKIALIIDMMVFIGCVGCANNWLISPIKGLTFAFKKEGNAVHTDNVNNQLLVIQASIISIISILFLFFPSVNMSYWLMIVLATQMYLVMYVLMFLSAICLALQQQKTNKWWVITLGLLGIGGSLIAFSVSFYPPTNLATSQLNYCLLLLLSLVIIAMITLASYTILNQKFFKLASQV</sequence>
<dbReference type="GO" id="GO:0005886">
    <property type="term" value="C:plasma membrane"/>
    <property type="evidence" value="ECO:0007669"/>
    <property type="project" value="UniProtKB-SubCell"/>
</dbReference>
<dbReference type="Proteomes" id="UP000254794">
    <property type="component" value="Unassembled WGS sequence"/>
</dbReference>
<dbReference type="AlphaFoldDB" id="A0A378JL70"/>
<dbReference type="RefSeq" id="WP_115331115.1">
    <property type="nucleotide sequence ID" value="NZ_CAAAHP010000001.1"/>
</dbReference>
<keyword evidence="9" id="KW-1185">Reference proteome</keyword>
<dbReference type="PIRSF" id="PIRSF006060">
    <property type="entry name" value="AA_transporter"/>
    <property type="match status" value="1"/>
</dbReference>
<evidence type="ECO:0000256" key="5">
    <source>
        <dbReference type="ARBA" id="ARBA00022989"/>
    </source>
</evidence>
<dbReference type="EMBL" id="UGOD01000001">
    <property type="protein sequence ID" value="STX51481.1"/>
    <property type="molecule type" value="Genomic_DNA"/>
</dbReference>
<dbReference type="OrthoDB" id="3185104at2"/>
<reference evidence="8 9" key="1">
    <citation type="submission" date="2018-06" db="EMBL/GenBank/DDBJ databases">
        <authorList>
            <consortium name="Pathogen Informatics"/>
            <person name="Doyle S."/>
        </authorList>
    </citation>
    <scope>NUCLEOTIDE SEQUENCE [LARGE SCALE GENOMIC DNA]</scope>
    <source>
        <strain evidence="8 9">NCTC13316</strain>
    </source>
</reference>
<feature type="transmembrane region" description="Helical" evidence="7">
    <location>
        <begin position="76"/>
        <end position="104"/>
    </location>
</feature>
<dbReference type="InterPro" id="IPR002293">
    <property type="entry name" value="AA/rel_permease1"/>
</dbReference>
<feature type="transmembrane region" description="Helical" evidence="7">
    <location>
        <begin position="266"/>
        <end position="287"/>
    </location>
</feature>
<dbReference type="Gene3D" id="1.20.1740.10">
    <property type="entry name" value="Amino acid/polyamine transporter I"/>
    <property type="match status" value="1"/>
</dbReference>
<feature type="transmembrane region" description="Helical" evidence="7">
    <location>
        <begin position="184"/>
        <end position="205"/>
    </location>
</feature>
<keyword evidence="2" id="KW-0813">Transport</keyword>
<evidence type="ECO:0000313" key="9">
    <source>
        <dbReference type="Proteomes" id="UP000254794"/>
    </source>
</evidence>
<feature type="transmembrane region" description="Helical" evidence="7">
    <location>
        <begin position="139"/>
        <end position="164"/>
    </location>
</feature>
<feature type="transmembrane region" description="Helical" evidence="7">
    <location>
        <begin position="217"/>
        <end position="239"/>
    </location>
</feature>
<evidence type="ECO:0000313" key="8">
    <source>
        <dbReference type="EMBL" id="STX51481.1"/>
    </source>
</evidence>
<evidence type="ECO:0000256" key="4">
    <source>
        <dbReference type="ARBA" id="ARBA00022692"/>
    </source>
</evidence>
<accession>A0A378JL70</accession>
<feature type="transmembrane region" description="Helical" evidence="7">
    <location>
        <begin position="337"/>
        <end position="361"/>
    </location>
</feature>
<dbReference type="Pfam" id="PF13520">
    <property type="entry name" value="AA_permease_2"/>
    <property type="match status" value="1"/>
</dbReference>
<dbReference type="PANTHER" id="PTHR42770:SF15">
    <property type="entry name" value="GLUTAMATE_GAMMA-AMINOBUTYRATE ANTIPORTER-RELATED"/>
    <property type="match status" value="1"/>
</dbReference>
<keyword evidence="6 7" id="KW-0472">Membrane</keyword>
<keyword evidence="5 7" id="KW-1133">Transmembrane helix</keyword>
<feature type="transmembrane region" description="Helical" evidence="7">
    <location>
        <begin position="373"/>
        <end position="395"/>
    </location>
</feature>
<evidence type="ECO:0000256" key="6">
    <source>
        <dbReference type="ARBA" id="ARBA00023136"/>
    </source>
</evidence>
<comment type="subcellular location">
    <subcellularLocation>
        <location evidence="1">Cell membrane</location>
        <topology evidence="1">Multi-pass membrane protein</topology>
    </subcellularLocation>
</comment>
<dbReference type="PANTHER" id="PTHR42770">
    <property type="entry name" value="AMINO ACID TRANSPORTER-RELATED"/>
    <property type="match status" value="1"/>
</dbReference>
<feature type="transmembrane region" description="Helical" evidence="7">
    <location>
        <begin position="308"/>
        <end position="331"/>
    </location>
</feature>
<proteinExistence type="predicted"/>
<gene>
    <name evidence="8" type="primary">gadC_2</name>
    <name evidence="8" type="ORF">NCTC13316_01576</name>
</gene>
<keyword evidence="4 7" id="KW-0812">Transmembrane</keyword>
<evidence type="ECO:0000256" key="7">
    <source>
        <dbReference type="SAM" id="Phobius"/>
    </source>
</evidence>
<organism evidence="8 9">
    <name type="scientific">Legionella busanensis</name>
    <dbReference type="NCBI Taxonomy" id="190655"/>
    <lineage>
        <taxon>Bacteria</taxon>
        <taxon>Pseudomonadati</taxon>
        <taxon>Pseudomonadota</taxon>
        <taxon>Gammaproteobacteria</taxon>
        <taxon>Legionellales</taxon>
        <taxon>Legionellaceae</taxon>
        <taxon>Legionella</taxon>
    </lineage>
</organism>
<feature type="transmembrane region" description="Helical" evidence="7">
    <location>
        <begin position="407"/>
        <end position="429"/>
    </location>
</feature>